<dbReference type="PANTHER" id="PTHR33110:SF125">
    <property type="entry name" value="OS05G0570350 PROTEIN"/>
    <property type="match status" value="1"/>
</dbReference>
<reference evidence="2" key="3">
    <citation type="submission" date="2015-04" db="UniProtKB">
        <authorList>
            <consortium name="EnsemblPlants"/>
        </authorList>
    </citation>
    <scope>IDENTIFICATION</scope>
</reference>
<dbReference type="Pfam" id="PF03478">
    <property type="entry name" value="Beta-prop_KIB1-4"/>
    <property type="match status" value="2"/>
</dbReference>
<feature type="domain" description="KIB1-4 beta-propeller" evidence="1">
    <location>
        <begin position="464"/>
        <end position="715"/>
    </location>
</feature>
<dbReference type="InterPro" id="IPR005174">
    <property type="entry name" value="KIB1-4_b-propeller"/>
</dbReference>
<evidence type="ECO:0000313" key="3">
    <source>
        <dbReference type="Proteomes" id="UP000032180"/>
    </source>
</evidence>
<dbReference type="eggNOG" id="KOG0594">
    <property type="taxonomic scope" value="Eukaryota"/>
</dbReference>
<feature type="domain" description="KIB1-4 beta-propeller" evidence="1">
    <location>
        <begin position="154"/>
        <end position="331"/>
    </location>
</feature>
<evidence type="ECO:0000259" key="1">
    <source>
        <dbReference type="Pfam" id="PF03478"/>
    </source>
</evidence>
<dbReference type="EnsemblPlants" id="LPERR05G21880.1">
    <property type="protein sequence ID" value="LPERR05G21880.1"/>
    <property type="gene ID" value="LPERR05G21880"/>
</dbReference>
<keyword evidence="3" id="KW-1185">Reference proteome</keyword>
<proteinExistence type="predicted"/>
<dbReference type="AlphaFoldDB" id="A0A0D9WJW9"/>
<accession>A0A0D9WJW9</accession>
<dbReference type="Proteomes" id="UP000032180">
    <property type="component" value="Chromosome 5"/>
</dbReference>
<organism evidence="2 3">
    <name type="scientific">Leersia perrieri</name>
    <dbReference type="NCBI Taxonomy" id="77586"/>
    <lineage>
        <taxon>Eukaryota</taxon>
        <taxon>Viridiplantae</taxon>
        <taxon>Streptophyta</taxon>
        <taxon>Embryophyta</taxon>
        <taxon>Tracheophyta</taxon>
        <taxon>Spermatophyta</taxon>
        <taxon>Magnoliopsida</taxon>
        <taxon>Liliopsida</taxon>
        <taxon>Poales</taxon>
        <taxon>Poaceae</taxon>
        <taxon>BOP clade</taxon>
        <taxon>Oryzoideae</taxon>
        <taxon>Oryzeae</taxon>
        <taxon>Oryzinae</taxon>
        <taxon>Leersia</taxon>
    </lineage>
</organism>
<name>A0A0D9WJW9_9ORYZ</name>
<protein>
    <recommendedName>
        <fullName evidence="1">KIB1-4 beta-propeller domain-containing protein</fullName>
    </recommendedName>
</protein>
<sequence length="768" mass="85662">MDPMEINAPLPAQEDRLSALPDDILPQINDRIPCLVLRRRLARACAAFRDAVNPQHEAAATPPLPWILLPRPGGGPSFSCVLSGCHTHELHLDVPADARAASYFGSYEGGWVFLATGQIYGHALLNLRSYMLRRPSLRHRSRSTASSPPSEYAGKGTPYLEDVIHHDGVFYFLSLAEHLLMFAPVVHEDGDFEITSMGTRRFQREERHYDEGEEVAARYLVESHGQLLMVVRISPPLGFRLPTSAFRVFQMVQAPARAPIDDNGGGENNNIADAEYTWNELHDLGGRMLFVGRGCSRSYDVANYPGFRAGVYFLDDERIYGEETMIDNHDIGKWLSSEPIPSIDNFLPEKGPSVYSPPACVLCCYVLCAALNDVVEQNYFTMEAPLLELDLLNVLPPHILRLINDRIPCLVRRRSLALVCPAFRDAVNPQHEPATPLLPWILLPRPGGPSFSCVLRGCATHDLDLDIPADARAARYFGAYEGGWVFLATGQIDGHALLNLRTHQCFDIPDGVNSGGAIVAATLSSPPEHEHCVVAAIDQLVGGRRVPAFWHLGHPVPLLPYQIWSLEDVIHHNGAFHFLTDEEDLLVFAPLVHDDGRLEMISMGIHFGHQRHHDGDARIRYLVESRGELLIVVRLTPHLGQPTSSFRVFQMEQALLPAADDNGGYNHAEYTWNELHDLGGRMLFVGRGCSRSYDVANYPGFRDGVYFLDDGRFYDEEGIFTGADAQATHQYPCRDIGKWLSSEPIHHIDNYLPEEGPSIYSPPAWFLS</sequence>
<dbReference type="PANTHER" id="PTHR33110">
    <property type="entry name" value="F-BOX/KELCH-REPEAT PROTEIN-RELATED"/>
    <property type="match status" value="1"/>
</dbReference>
<reference evidence="2 3" key="1">
    <citation type="submission" date="2012-08" db="EMBL/GenBank/DDBJ databases">
        <title>Oryza genome evolution.</title>
        <authorList>
            <person name="Wing R.A."/>
        </authorList>
    </citation>
    <scope>NUCLEOTIDE SEQUENCE</scope>
</reference>
<dbReference type="Gramene" id="LPERR05G21880.1">
    <property type="protein sequence ID" value="LPERR05G21880.1"/>
    <property type="gene ID" value="LPERR05G21880"/>
</dbReference>
<reference evidence="3" key="2">
    <citation type="submission" date="2013-12" db="EMBL/GenBank/DDBJ databases">
        <authorList>
            <person name="Yu Y."/>
            <person name="Lee S."/>
            <person name="de Baynast K."/>
            <person name="Wissotski M."/>
            <person name="Liu L."/>
            <person name="Talag J."/>
            <person name="Goicoechea J."/>
            <person name="Angelova A."/>
            <person name="Jetty R."/>
            <person name="Kudrna D."/>
            <person name="Golser W."/>
            <person name="Rivera L."/>
            <person name="Zhang J."/>
            <person name="Wing R."/>
        </authorList>
    </citation>
    <scope>NUCLEOTIDE SEQUENCE</scope>
</reference>
<evidence type="ECO:0000313" key="2">
    <source>
        <dbReference type="EnsemblPlants" id="LPERR05G21880.1"/>
    </source>
</evidence>
<dbReference type="HOGENOM" id="CLU_019286_5_1_1"/>